<keyword evidence="3" id="KW-1185">Reference proteome</keyword>
<feature type="compositionally biased region" description="Basic and acidic residues" evidence="1">
    <location>
        <begin position="104"/>
        <end position="117"/>
    </location>
</feature>
<accession>A0A7R9BP16</accession>
<evidence type="ECO:0000256" key="1">
    <source>
        <dbReference type="SAM" id="MobiDB-lite"/>
    </source>
</evidence>
<sequence length="490" mass="52026">MFLSEVSWSNGNFDEPKLDIILRTCAESLAESINLMKEKLHAPHEALDDYLRKKFGVAAVPSNKGVQHVENPYTGQQQPSQPTAPSDGVDSGLEPSPRQGPSHSRSDSDSDSDRDYVRPAPPSSFGKPGPGNDDDEPTIIVTTSTKKTTTFPPYTTTTTTSTTTEKTTTIPPNEALDDYLRKKFGVAAVPSNKGVQHVENPYTGQQQPSQPTAPSDGVDSGLEPSPRQGPSHSRSDSDRDYVRPAPPSSFGKPGPGNDDDEPTIIVTTSTKKTTTFPPYTTTTTTSTTTEKTTTIPPRFCALVKGAETYRIMEGSTVRPGGTPAGCAAPWTAWTARAATPSVRPMSMAPLLTRLIAASASATLAPSSAPSPTKTACRLILYNSTEENLILQARSLDFTDELLVNGTVPSAILWRERNECTPALESLKELINRPDPRIRNTPALSMLKLADVEVRIPAMSNGGATPGLVAGALLATIAAAAVAVHAPPGAT</sequence>
<organism evidence="2">
    <name type="scientific">Notodromas monacha</name>
    <dbReference type="NCBI Taxonomy" id="399045"/>
    <lineage>
        <taxon>Eukaryota</taxon>
        <taxon>Metazoa</taxon>
        <taxon>Ecdysozoa</taxon>
        <taxon>Arthropoda</taxon>
        <taxon>Crustacea</taxon>
        <taxon>Oligostraca</taxon>
        <taxon>Ostracoda</taxon>
        <taxon>Podocopa</taxon>
        <taxon>Podocopida</taxon>
        <taxon>Cypridocopina</taxon>
        <taxon>Cypridoidea</taxon>
        <taxon>Cyprididae</taxon>
        <taxon>Notodromas</taxon>
    </lineage>
</organism>
<dbReference type="OrthoDB" id="6364659at2759"/>
<feature type="compositionally biased region" description="Polar residues" evidence="1">
    <location>
        <begin position="73"/>
        <end position="84"/>
    </location>
</feature>
<feature type="compositionally biased region" description="Basic and acidic residues" evidence="1">
    <location>
        <begin position="233"/>
        <end position="242"/>
    </location>
</feature>
<feature type="compositionally biased region" description="Low complexity" evidence="1">
    <location>
        <begin position="263"/>
        <end position="292"/>
    </location>
</feature>
<dbReference type="EMBL" id="CAJPEX010001015">
    <property type="protein sequence ID" value="CAG0917955.1"/>
    <property type="molecule type" value="Genomic_DNA"/>
</dbReference>
<feature type="region of interest" description="Disordered" evidence="1">
    <location>
        <begin position="192"/>
        <end position="292"/>
    </location>
</feature>
<evidence type="ECO:0000313" key="2">
    <source>
        <dbReference type="EMBL" id="CAD7277803.1"/>
    </source>
</evidence>
<feature type="region of interest" description="Disordered" evidence="1">
    <location>
        <begin position="62"/>
        <end position="175"/>
    </location>
</feature>
<reference evidence="2" key="1">
    <citation type="submission" date="2020-11" db="EMBL/GenBank/DDBJ databases">
        <authorList>
            <person name="Tran Van P."/>
        </authorList>
    </citation>
    <scope>NUCLEOTIDE SEQUENCE</scope>
</reference>
<gene>
    <name evidence="2" type="ORF">NMOB1V02_LOCUS5526</name>
</gene>
<dbReference type="EMBL" id="OA883052">
    <property type="protein sequence ID" value="CAD7277803.1"/>
    <property type="molecule type" value="Genomic_DNA"/>
</dbReference>
<dbReference type="Proteomes" id="UP000678499">
    <property type="component" value="Unassembled WGS sequence"/>
</dbReference>
<dbReference type="AlphaFoldDB" id="A0A7R9BP16"/>
<protein>
    <submittedName>
        <fullName evidence="2">Uncharacterized protein</fullName>
    </submittedName>
</protein>
<feature type="compositionally biased region" description="Low complexity" evidence="1">
    <location>
        <begin position="138"/>
        <end position="172"/>
    </location>
</feature>
<name>A0A7R9BP16_9CRUS</name>
<feature type="compositionally biased region" description="Polar residues" evidence="1">
    <location>
        <begin position="202"/>
        <end position="213"/>
    </location>
</feature>
<proteinExistence type="predicted"/>
<evidence type="ECO:0000313" key="3">
    <source>
        <dbReference type="Proteomes" id="UP000678499"/>
    </source>
</evidence>